<proteinExistence type="predicted"/>
<protein>
    <submittedName>
        <fullName evidence="1">Uncharacterized protein</fullName>
    </submittedName>
</protein>
<evidence type="ECO:0000313" key="1">
    <source>
        <dbReference type="EMBL" id="GBG86425.1"/>
    </source>
</evidence>
<dbReference type="Proteomes" id="UP000265515">
    <property type="component" value="Unassembled WGS sequence"/>
</dbReference>
<accession>A0A388LVZ0</accession>
<gene>
    <name evidence="1" type="ORF">CBR_g41422</name>
</gene>
<keyword evidence="2" id="KW-1185">Reference proteome</keyword>
<dbReference type="Gramene" id="GBG86425">
    <property type="protein sequence ID" value="GBG86425"/>
    <property type="gene ID" value="CBR_g41422"/>
</dbReference>
<evidence type="ECO:0000313" key="2">
    <source>
        <dbReference type="Proteomes" id="UP000265515"/>
    </source>
</evidence>
<dbReference type="AlphaFoldDB" id="A0A388LVZ0"/>
<reference evidence="1 2" key="1">
    <citation type="journal article" date="2018" name="Cell">
        <title>The Chara Genome: Secondary Complexity and Implications for Plant Terrestrialization.</title>
        <authorList>
            <person name="Nishiyama T."/>
            <person name="Sakayama H."/>
            <person name="Vries J.D."/>
            <person name="Buschmann H."/>
            <person name="Saint-Marcoux D."/>
            <person name="Ullrich K.K."/>
            <person name="Haas F.B."/>
            <person name="Vanderstraeten L."/>
            <person name="Becker D."/>
            <person name="Lang D."/>
            <person name="Vosolsobe S."/>
            <person name="Rombauts S."/>
            <person name="Wilhelmsson P.K.I."/>
            <person name="Janitza P."/>
            <person name="Kern R."/>
            <person name="Heyl A."/>
            <person name="Rumpler F."/>
            <person name="Villalobos L.I.A.C."/>
            <person name="Clay J.M."/>
            <person name="Skokan R."/>
            <person name="Toyoda A."/>
            <person name="Suzuki Y."/>
            <person name="Kagoshima H."/>
            <person name="Schijlen E."/>
            <person name="Tajeshwar N."/>
            <person name="Catarino B."/>
            <person name="Hetherington A.J."/>
            <person name="Saltykova A."/>
            <person name="Bonnot C."/>
            <person name="Breuninger H."/>
            <person name="Symeonidi A."/>
            <person name="Radhakrishnan G.V."/>
            <person name="Van Nieuwerburgh F."/>
            <person name="Deforce D."/>
            <person name="Chang C."/>
            <person name="Karol K.G."/>
            <person name="Hedrich R."/>
            <person name="Ulvskov P."/>
            <person name="Glockner G."/>
            <person name="Delwiche C.F."/>
            <person name="Petrasek J."/>
            <person name="Van de Peer Y."/>
            <person name="Friml J."/>
            <person name="Beilby M."/>
            <person name="Dolan L."/>
            <person name="Kohara Y."/>
            <person name="Sugano S."/>
            <person name="Fujiyama A."/>
            <person name="Delaux P.-M."/>
            <person name="Quint M."/>
            <person name="TheiBen G."/>
            <person name="Hagemann M."/>
            <person name="Harholt J."/>
            <person name="Dunand C."/>
            <person name="Zachgo S."/>
            <person name="Langdale J."/>
            <person name="Maumus F."/>
            <person name="Straeten D.V.D."/>
            <person name="Gould S.B."/>
            <person name="Rensing S.A."/>
        </authorList>
    </citation>
    <scope>NUCLEOTIDE SEQUENCE [LARGE SCALE GENOMIC DNA]</scope>
    <source>
        <strain evidence="1 2">S276</strain>
    </source>
</reference>
<sequence length="68" mass="7605">MTLNLTEYGLSPCHSQSQFFGMKTPTKAGVEPEEEILRFVALDLAKFRGQQLVLEGSTVGSRGVNRWF</sequence>
<organism evidence="1 2">
    <name type="scientific">Chara braunii</name>
    <name type="common">Braun's stonewort</name>
    <dbReference type="NCBI Taxonomy" id="69332"/>
    <lineage>
        <taxon>Eukaryota</taxon>
        <taxon>Viridiplantae</taxon>
        <taxon>Streptophyta</taxon>
        <taxon>Charophyceae</taxon>
        <taxon>Charales</taxon>
        <taxon>Characeae</taxon>
        <taxon>Chara</taxon>
    </lineage>
</organism>
<dbReference type="EMBL" id="BFEA01000564">
    <property type="protein sequence ID" value="GBG86425.1"/>
    <property type="molecule type" value="Genomic_DNA"/>
</dbReference>
<name>A0A388LVZ0_CHABU</name>
<comment type="caution">
    <text evidence="1">The sequence shown here is derived from an EMBL/GenBank/DDBJ whole genome shotgun (WGS) entry which is preliminary data.</text>
</comment>